<proteinExistence type="predicted"/>
<dbReference type="PANTHER" id="PTHR33307">
    <property type="entry name" value="ALPHA-RHAMNOSIDASE (EUROFUNG)"/>
    <property type="match status" value="1"/>
</dbReference>
<dbReference type="EMBL" id="JANQBD010000021">
    <property type="protein sequence ID" value="MCR8634651.1"/>
    <property type="molecule type" value="Genomic_DNA"/>
</dbReference>
<dbReference type="InterPro" id="IPR016007">
    <property type="entry name" value="Alpha_rhamnosid"/>
</dbReference>
<dbReference type="Gene3D" id="2.60.40.10">
    <property type="entry name" value="Immunoglobulins"/>
    <property type="match status" value="1"/>
</dbReference>
<evidence type="ECO:0008006" key="3">
    <source>
        <dbReference type="Google" id="ProtNLM"/>
    </source>
</evidence>
<name>A0ABT1YNB3_9BACL</name>
<sequence>MHDLIVKKLRCEYRNNPVGIDVVKPRLSWQLAASGRNVKQAAYQIQVSTDNTGAFTGPLVWDSGKIISDRSVHVEYEGDQLRSSTQYSYRVRVWSSLDEESVWSETAYWITGLLSSDEWKAQWISGMYGQPTEQSSHQTCCVKHLILPLKLNQP</sequence>
<comment type="caution">
    <text evidence="1">The sequence shown here is derived from an EMBL/GenBank/DDBJ whole genome shotgun (WGS) entry which is preliminary data.</text>
</comment>
<reference evidence="1 2" key="1">
    <citation type="submission" date="2022-08" db="EMBL/GenBank/DDBJ databases">
        <title>Paenibacillus endoradicis sp. nov., Paenibacillus radicibacter sp. nov and Paenibacillus pararadicis sp. nov., three cold-adapted plant growth-promoting bacteria isolated from root of Larix gmelinii in Great Khingan.</title>
        <authorList>
            <person name="Xue H."/>
        </authorList>
    </citation>
    <scope>NUCLEOTIDE SEQUENCE [LARGE SCALE GENOMIC DNA]</scope>
    <source>
        <strain evidence="1 2">N5-1-1-5</strain>
    </source>
</reference>
<keyword evidence="2" id="KW-1185">Reference proteome</keyword>
<dbReference type="SUPFAM" id="SSF49265">
    <property type="entry name" value="Fibronectin type III"/>
    <property type="match status" value="1"/>
</dbReference>
<gene>
    <name evidence="1" type="ORF">NV381_25975</name>
</gene>
<organism evidence="1 2">
    <name type="scientific">Paenibacillus radicis</name>
    <name type="common">ex Xue et al. 2023</name>
    <dbReference type="NCBI Taxonomy" id="2972489"/>
    <lineage>
        <taxon>Bacteria</taxon>
        <taxon>Bacillati</taxon>
        <taxon>Bacillota</taxon>
        <taxon>Bacilli</taxon>
        <taxon>Bacillales</taxon>
        <taxon>Paenibacillaceae</taxon>
        <taxon>Paenibacillus</taxon>
    </lineage>
</organism>
<protein>
    <recommendedName>
        <fullName evidence="3">Alfa-L-rhamnosidase</fullName>
    </recommendedName>
</protein>
<evidence type="ECO:0000313" key="1">
    <source>
        <dbReference type="EMBL" id="MCR8634651.1"/>
    </source>
</evidence>
<accession>A0ABT1YNB3</accession>
<dbReference type="Pfam" id="PF25788">
    <property type="entry name" value="Ig_Rha78A_N"/>
    <property type="match status" value="1"/>
</dbReference>
<dbReference type="InterPro" id="IPR036116">
    <property type="entry name" value="FN3_sf"/>
</dbReference>
<dbReference type="Proteomes" id="UP001300012">
    <property type="component" value="Unassembled WGS sequence"/>
</dbReference>
<dbReference type="InterPro" id="IPR013783">
    <property type="entry name" value="Ig-like_fold"/>
</dbReference>
<dbReference type="PANTHER" id="PTHR33307:SF6">
    <property type="entry name" value="ALPHA-RHAMNOSIDASE (EUROFUNG)-RELATED"/>
    <property type="match status" value="1"/>
</dbReference>
<dbReference type="RefSeq" id="WP_258216207.1">
    <property type="nucleotide sequence ID" value="NZ_JANQBD010000021.1"/>
</dbReference>
<evidence type="ECO:0000313" key="2">
    <source>
        <dbReference type="Proteomes" id="UP001300012"/>
    </source>
</evidence>